<dbReference type="InterPro" id="IPR008638">
    <property type="entry name" value="FhaB/CdiA-like_TPS"/>
</dbReference>
<feature type="region of interest" description="Disordered" evidence="6">
    <location>
        <begin position="2890"/>
        <end position="2916"/>
    </location>
</feature>
<feature type="compositionally biased region" description="Low complexity" evidence="6">
    <location>
        <begin position="2274"/>
        <end position="2285"/>
    </location>
</feature>
<dbReference type="SUPFAM" id="SSF51126">
    <property type="entry name" value="Pectin lyase-like"/>
    <property type="match status" value="1"/>
</dbReference>
<comment type="subcellular location">
    <subcellularLocation>
        <location evidence="1">Target cell</location>
        <location evidence="1">Target cell cytoplasm</location>
    </subcellularLocation>
</comment>
<dbReference type="SMART" id="SM00912">
    <property type="entry name" value="Haemagg_act"/>
    <property type="match status" value="1"/>
</dbReference>
<keyword evidence="2" id="KW-0800">Toxin</keyword>
<evidence type="ECO:0000256" key="4">
    <source>
        <dbReference type="ARBA" id="ARBA00023026"/>
    </source>
</evidence>
<evidence type="ECO:0000256" key="1">
    <source>
        <dbReference type="ARBA" id="ARBA00004219"/>
    </source>
</evidence>
<feature type="compositionally biased region" description="Polar residues" evidence="6">
    <location>
        <begin position="2286"/>
        <end position="2296"/>
    </location>
</feature>
<evidence type="ECO:0000313" key="9">
    <source>
        <dbReference type="Proteomes" id="UP000216021"/>
    </source>
</evidence>
<gene>
    <name evidence="8" type="ORF">BMI79_08605</name>
</gene>
<dbReference type="InterPro" id="IPR010069">
    <property type="entry name" value="CdiA_FHA1_rpt"/>
</dbReference>
<dbReference type="InterPro" id="IPR011050">
    <property type="entry name" value="Pectin_lyase_fold/virulence"/>
</dbReference>
<feature type="region of interest" description="Disordered" evidence="6">
    <location>
        <begin position="2118"/>
        <end position="2148"/>
    </location>
</feature>
<dbReference type="Pfam" id="PF13018">
    <property type="entry name" value="ESPR"/>
    <property type="match status" value="1"/>
</dbReference>
<dbReference type="InterPro" id="IPR008619">
    <property type="entry name" value="Filamentous_hemagglutn_rpt"/>
</dbReference>
<dbReference type="STRING" id="2034155.BMI79_08605"/>
<feature type="region of interest" description="Disordered" evidence="6">
    <location>
        <begin position="2184"/>
        <end position="2218"/>
    </location>
</feature>
<dbReference type="Proteomes" id="UP000216021">
    <property type="component" value="Unassembled WGS sequence"/>
</dbReference>
<evidence type="ECO:0000313" key="8">
    <source>
        <dbReference type="EMBL" id="OMQ23571.1"/>
    </source>
</evidence>
<sequence>MNKHCYRIIFSRTQGELRVVSELARSCSTHPGQSRSAGGARLWVTLRPALWLIGLALFAEPVWANGIVADGQLAPAQRPEVINTQNGLPQVNINAPNQAGVSHNQYQQFDVGQQGAILNNSAVMTSTQLAGYIQGNAKLDPNAAPARVIINEVNSSNPSQLRGFLEVAGGKAQVVVANPSGILCDGCGTINAGRMTLTTGKPQLNADGSVAGYQVERGVIQVQGGGLNGDARHDTEYVDILARAVQVNAGVWAKQGVSVVAGRNQIGADGKTATALAGTDGNAPDLAIDMGQMGGMYSGQISMIGTEAGVGVRNQGGHLQADKTLVVSSEGKLIWQAAGTTEPHTQAGGDITLTAKESVEHQGKLYSGGQLSVQSRQGGITQSGTMAAAGNVTLQAAQAIQSSGHLLAGSDANSTLVRPADLTLSSQSDIRASGSLLSQKKVSVTGRKVDLSQSRLAAEQAVLTARAGDVALQQAQVDSQQFTVSSQGNLYSQQAQIRAGNWQITADSLFNQAGVWSQVGAGESRFALSGALDNTDGSIEAQQLSLNSASLNNLRGRLVALDGTAQHWHVSGLLSNQNGILGSNGSLQLDLGALDNQQGTLQSQSHLALTTQQGVDNRQGKLLSGVNLSLSSQGILNNSAGEIRGQNLQLSTQALNNAQGRVVSQAGLRLDSRQSIDNQQGLMEAGDALDVSTAGNWDNRKGTALGAKQANFTAGSLDNAAGKLQSGGELTLNTSGNVNNQAGILTAQQNLYWQGGALSLFNNDEGKLLSGGALALYGGQLNNRQQGLIQSQQALTLTLTGAWDNQGGKLASGGSSVLRALSLINTQGQIQAFDSLDMQLTRALDNRSGNIISQRAQRLQAENILNSQGWIGSLGTLTAISQGFDNQQGEVVSQQDADLTVTTWNNQYGTLQSAANLVLRTAQDLANQGGKISAQARLWLQGLTDATPAGVLYNAGGQLLAGEQLWIRAQGIDNQQNGLLYSQKQLQLTLNDTLDNRLGNVQSGEGAQINAAHLLNTQGVIDSQQQLTLQLSGVLDNAQGTLRANQAQQISAERVLNAQGVISSLGSLELTANQFDNTAGRAISQGAGDYHFSTLSNQQGKIHSGGALILSGGSVDNQAGQLVSSQALTLNGDSVDNRNQGIISSQGALTVNAQQLNNRDGGLLIGTTQTDISARYLDNTAGRIQSAGTLALSQLDSLDNRQGTLLANNALGISGGALSLFNQGGNIQSGGTLTVSTQWLDNQSGTLLSQQALTLSVQQDYTHRAGDTISSNSAVTFSVAGVLTNLADWLLPGDLTLTSAHLNNLASLVANQLHLTTGALVNQGRIEADTLTINADSLDNQTTLMADNLAVNSQIIDNHGRAALIAATENISLITGERLTNRDGALIYSAGTLQLTSGDLIENRASNIEAEGDLTLTAKRFDNLREGLEIVREAETSEYSWHRYNYYWRSYGEDVNTDVSTMAPTTQQLTFRDDAAALNNPYGTLLNIDAANKRAEVQVKDNQGQLVSLWVNYLALIPNADGSYAMTFYETRGWNQRTTIPTPYQNAFHWEHDWVQVMTWDPEQHVDIVTAPFVNDYNNFRERTATGTLTSDKLISAGGGATLLSGGNMALHIGEQLLNDASTISSNGNLTIDGTANIINRGYSVNERRQEFIVDHYDREENHWYPTYHRDETTALTTIDGVISGYGNVTIGGAHLENTTVNQAQISAVEAAQNAAAAERAEWERNPLAINVDGGDWQAADTGLAAGSRPLTPGELALTDKQHLASVATTIPNNGLFRQQTAANSPFLVVTDPRFADKNNFLSSDYLLQRVGYDPSQVHKRLGDGYYEQRVVREQLLMLTGRPSLKGDDAMAQYQALMNNGIKAAEDFHLVPGVALTPSQIAALQQDIVWLVSETVETAEGPQTVWVPKVYLANSTIRVTGDGAVIAGGNLQLSTGSLSNAGNLFADKAMSIDTGTFLHQGGDIRADTINVQADSISLSTNLQDALRQASMSARELSLSGGDISLQGAKLSATDNLSLSASNSLKITTARSSTTADVSVISGAMGNRKREGMEEAGERQAQVSGEWQQALGSSLTAGGNLSLKAGQDITLQGSQASAGGKTQVQAGGSVSLLADTTTNSTHLEANSRTSTVSNSRQADTLHTSGLRGDNGVTILAGGNFVAEGAQVESASGSIGLSAQQVTIKEARQQVSDSDSEQNKVGKSQSQRQMESASDTGHGSVFSAKNGVTVIAEQGDILLQGSTLQSEQGTLGLKAAGDISLNTSQDEQHLVIQGSSSSKGFLSSKQSAYQQETHSSTANGSLLSGQEVILQSGKDINVMGSHVVATDDISLTAKNNIMVGTAENQYQSSAASESKKSGFSGTGGIGFSYGSQSLKTTDTESSVSHTGSTIGSTQGNVTLNAGNTLTVQGSDVLAGKDISLTGKEVNILAAENQSAQSHTVEQKQSGLTLALSGTVGSALNTAATTANEAAKETDGRLAALQGMKAALSGVQAAQGSVLASENAADQNAIGVSLSYGSQSSKSEQHASQTQSQGSTLTAGNNLNIQATGSDINVQGSQLQAGKDIALNAARDVNLVSAENTSQLEGKNESKGGSVGVSIGAGQGGWGISVSASANKGKGSETGNGVTHTETTLNAGNNLNITSGRDTTLTGAQVSGDKVTMDVGRNLTLTSEQDSDNYDAKQQNASAGGSFTFGSMTGSGSVNLSRDKMHSTYDSVQEQTGVFAGKGGFDISVGEHTQLNGAVIGSTATADKNKLDTGTLGFGNIENQAEYQVEHQSVGISSGGSIGGQFAGNMANGLLTGVNGSGSASSTTHSAVSEGTITIRDQANQKQDVGDLSRDVEHANQTLSPIFDKEKEQNRLREAQLIGEIGSQVGDIVRTQGQIEATKAANDKMQNVTQADRDAAEKQWRKDHPGQEPKAEDINGQIYQTAYNKAFNDSDFGTGGKVQRAVQAATAAVQGLAGGDLSKALAGASAPYITNIIADSLRDDPAARTLAHAAVNAALAAAQGNNALVGAGGAVTGELVGMIAVNAYGKPVSELSETEKQTVSALATLAAGLAGGLIGNSTGDVIAGAQTGQTVVENNFLSTTSSTKRDELAEKVLQGDKTLQTAKEFLQLENADKRSDALVAKFNKDPTGMTSGERAELTGYLMVYAAEMQAQYGEAVTKELITGMLTGQAYLKSAPQTEAQQKAQTIMNTWGYHKSNASIGDPVVLYGLGPLGNSIKAGMLGNAAIGVGVNTAVQLGGKDPFNYVDAILAGVTAAATTGKGIGVSAGINMGGAALGSAVKGEDPTNSTIGAGVGSVLGSVGGAIIKGSTSTVAKESISDLTGAVGGSYISEKTGNLVKDTLEEIDKNNVKK</sequence>
<feature type="compositionally biased region" description="Polar residues" evidence="6">
    <location>
        <begin position="2184"/>
        <end position="2215"/>
    </location>
</feature>
<evidence type="ECO:0000256" key="2">
    <source>
        <dbReference type="ARBA" id="ARBA00022656"/>
    </source>
</evidence>
<dbReference type="InterPro" id="IPR012334">
    <property type="entry name" value="Pectin_lyas_fold"/>
</dbReference>
<dbReference type="Pfam" id="PF05594">
    <property type="entry name" value="Fil_haemagg"/>
    <property type="match status" value="10"/>
</dbReference>
<feature type="compositionally biased region" description="Basic and acidic residues" evidence="6">
    <location>
        <begin position="2896"/>
        <end position="2916"/>
    </location>
</feature>
<feature type="domain" description="Filamentous haemagglutinin FhaB/tRNA nuclease CdiA-like TPS" evidence="7">
    <location>
        <begin position="85"/>
        <end position="207"/>
    </location>
</feature>
<reference evidence="8 9" key="1">
    <citation type="submission" date="2016-11" db="EMBL/GenBank/DDBJ databases">
        <title>Rahnella oryzae sp. nov., isolated from rice root.</title>
        <authorList>
            <person name="Zhang X.-X."/>
            <person name="Zhang J."/>
        </authorList>
    </citation>
    <scope>NUCLEOTIDE SEQUENCE [LARGE SCALE GENOMIC DNA]</scope>
    <source>
        <strain evidence="8 9">J11-6</strain>
    </source>
</reference>
<evidence type="ECO:0000256" key="5">
    <source>
        <dbReference type="ARBA" id="ARBA00024043"/>
    </source>
</evidence>
<feature type="region of interest" description="Disordered" evidence="6">
    <location>
        <begin position="2609"/>
        <end position="2643"/>
    </location>
</feature>
<dbReference type="RefSeq" id="WP_076941776.1">
    <property type="nucleotide sequence ID" value="NZ_MOXD01000004.1"/>
</dbReference>
<dbReference type="EMBL" id="MOXD01000004">
    <property type="protein sequence ID" value="OMQ23571.1"/>
    <property type="molecule type" value="Genomic_DNA"/>
</dbReference>
<dbReference type="Pfam" id="PF13332">
    <property type="entry name" value="Fil_haemagg_2"/>
    <property type="match status" value="5"/>
</dbReference>
<dbReference type="OrthoDB" id="2664633at2"/>
<organism evidence="8 9">
    <name type="scientific">Serratia oryzae</name>
    <dbReference type="NCBI Taxonomy" id="2034155"/>
    <lineage>
        <taxon>Bacteria</taxon>
        <taxon>Pseudomonadati</taxon>
        <taxon>Pseudomonadota</taxon>
        <taxon>Gammaproteobacteria</taxon>
        <taxon>Enterobacterales</taxon>
        <taxon>Yersiniaceae</taxon>
        <taxon>Serratia</taxon>
    </lineage>
</organism>
<name>A0A1S8CKN6_9GAMM</name>
<comment type="caution">
    <text evidence="8">The sequence shown here is derived from an EMBL/GenBank/DDBJ whole genome shotgun (WGS) entry which is preliminary data.</text>
</comment>
<protein>
    <recommendedName>
        <fullName evidence="7">Filamentous haemagglutinin FhaB/tRNA nuclease CdiA-like TPS domain-containing protein</fullName>
    </recommendedName>
</protein>
<proteinExistence type="inferred from homology"/>
<dbReference type="Pfam" id="PF05860">
    <property type="entry name" value="TPS"/>
    <property type="match status" value="1"/>
</dbReference>
<feature type="compositionally biased region" description="Polar residues" evidence="6">
    <location>
        <begin position="2118"/>
        <end position="2142"/>
    </location>
</feature>
<dbReference type="InterPro" id="IPR006914">
    <property type="entry name" value="VENN_dom"/>
</dbReference>
<feature type="compositionally biased region" description="Polar residues" evidence="6">
    <location>
        <begin position="2618"/>
        <end position="2643"/>
    </location>
</feature>
<dbReference type="InterPro" id="IPR024973">
    <property type="entry name" value="ESPR"/>
</dbReference>
<keyword evidence="3" id="KW-1266">Target cell cytoplasm</keyword>
<keyword evidence="4" id="KW-0843">Virulence</keyword>
<evidence type="ECO:0000256" key="3">
    <source>
        <dbReference type="ARBA" id="ARBA00022913"/>
    </source>
</evidence>
<feature type="region of interest" description="Disordered" evidence="6">
    <location>
        <begin position="2274"/>
        <end position="2296"/>
    </location>
</feature>
<keyword evidence="9" id="KW-1185">Reference proteome</keyword>
<dbReference type="NCBIfam" id="TIGR01901">
    <property type="entry name" value="adhes_NPXG"/>
    <property type="match status" value="1"/>
</dbReference>
<evidence type="ECO:0000259" key="7">
    <source>
        <dbReference type="SMART" id="SM00912"/>
    </source>
</evidence>
<dbReference type="GO" id="GO:0003824">
    <property type="term" value="F:catalytic activity"/>
    <property type="evidence" value="ECO:0007669"/>
    <property type="project" value="UniProtKB-ARBA"/>
</dbReference>
<evidence type="ECO:0000256" key="6">
    <source>
        <dbReference type="SAM" id="MobiDB-lite"/>
    </source>
</evidence>
<dbReference type="GO" id="GO:0090729">
    <property type="term" value="F:toxin activity"/>
    <property type="evidence" value="ECO:0007669"/>
    <property type="project" value="UniProtKB-KW"/>
</dbReference>
<dbReference type="NCBIfam" id="TIGR01731">
    <property type="entry name" value="fil_hemag_20aa"/>
    <property type="match status" value="27"/>
</dbReference>
<dbReference type="Gene3D" id="2.160.20.10">
    <property type="entry name" value="Single-stranded right-handed beta-helix, Pectin lyase-like"/>
    <property type="match status" value="1"/>
</dbReference>
<dbReference type="Pfam" id="PF04829">
    <property type="entry name" value="PT-VENN"/>
    <property type="match status" value="1"/>
</dbReference>
<dbReference type="InterPro" id="IPR025157">
    <property type="entry name" value="Hemagglutinin_rpt"/>
</dbReference>
<dbReference type="PANTHER" id="PTHR34491">
    <property type="entry name" value="A-TYPE INCLUSION PROTEIN, PUTATIVE-RELATED"/>
    <property type="match status" value="1"/>
</dbReference>
<accession>A0A1S8CKN6</accession>
<feature type="region of interest" description="Disordered" evidence="6">
    <location>
        <begin position="2513"/>
        <end position="2539"/>
    </location>
</feature>
<dbReference type="PANTHER" id="PTHR34491:SF74">
    <property type="entry name" value="DUF4456 DOMAIN-CONTAINING PROTEIN"/>
    <property type="match status" value="1"/>
</dbReference>
<comment type="similarity">
    <text evidence="5">In the N-terminal section; belongs to the CdiA toxin family.</text>
</comment>